<evidence type="ECO:0000313" key="4">
    <source>
        <dbReference type="Proteomes" id="UP000095672"/>
    </source>
</evidence>
<evidence type="ECO:0000259" key="2">
    <source>
        <dbReference type="Pfam" id="PF07786"/>
    </source>
</evidence>
<feature type="transmembrane region" description="Helical" evidence="1">
    <location>
        <begin position="363"/>
        <end position="385"/>
    </location>
</feature>
<feature type="transmembrane region" description="Helical" evidence="1">
    <location>
        <begin position="132"/>
        <end position="150"/>
    </location>
</feature>
<protein>
    <recommendedName>
        <fullName evidence="2">Heparan-alpha-glucosaminide N-acetyltransferase catalytic domain-containing protein</fullName>
    </recommendedName>
</protein>
<keyword evidence="1" id="KW-1133">Transmembrane helix</keyword>
<dbReference type="AlphaFoldDB" id="A0A1C9WAM7"/>
<sequence length="396" mass="44551">MLQRHNEHILSLSPQGRLMSVDLLRGLAIAAMVLVNNPGSWSYVYAPMAHAEWHGWTPTDVIFPLFLFVVGVSMVLANGRRETFPAVGWPQWSRALKLFGLGLFLAIFFYNFRDPAYDWFEDRLTGIRWLGVLQRIALVYIFCCYLVSWLSTRGLIVAAVLCTLVPWLMMLWIPYSGDSGEVFRGQLLFGNHFSAWLDHWLLGSEHLYYRNAEPFPFDPEGVLTTLLAVSTCLLGVLAGLAWKACDGTEEGRMKLCRQWLAAGVLLLVVGQLLHPWVPINKALWSPSFVMVTGGVSLMLLATLFYLVDIRGFRGPLAPLLVFGVNAIALFMLAGVVGRVLIMIPVGETTLKGWLFSNVFEPLFGSYGGSLAFAVSCLALFYVVMWQMYRRRIIWKV</sequence>
<dbReference type="EMBL" id="CP014143">
    <property type="protein sequence ID" value="AOS98205.1"/>
    <property type="molecule type" value="Genomic_DNA"/>
</dbReference>
<dbReference type="InterPro" id="IPR012429">
    <property type="entry name" value="HGSNAT_cat"/>
</dbReference>
<feature type="transmembrane region" description="Helical" evidence="1">
    <location>
        <begin position="95"/>
        <end position="112"/>
    </location>
</feature>
<organism evidence="3 4">
    <name type="scientific">Microbulbifer aggregans</name>
    <dbReference type="NCBI Taxonomy" id="1769779"/>
    <lineage>
        <taxon>Bacteria</taxon>
        <taxon>Pseudomonadati</taxon>
        <taxon>Pseudomonadota</taxon>
        <taxon>Gammaproteobacteria</taxon>
        <taxon>Cellvibrionales</taxon>
        <taxon>Microbulbiferaceae</taxon>
        <taxon>Microbulbifer</taxon>
    </lineage>
</organism>
<dbReference type="Pfam" id="PF07786">
    <property type="entry name" value="HGSNAT_cat"/>
    <property type="match status" value="1"/>
</dbReference>
<dbReference type="RefSeq" id="WP_069948095.1">
    <property type="nucleotide sequence ID" value="NZ_CP014143.1"/>
</dbReference>
<gene>
    <name evidence="3" type="ORF">AUP74_02810</name>
</gene>
<keyword evidence="4" id="KW-1185">Reference proteome</keyword>
<dbReference type="PANTHER" id="PTHR31061:SF24">
    <property type="entry name" value="LD22376P"/>
    <property type="match status" value="1"/>
</dbReference>
<dbReference type="KEGG" id="micc:AUP74_02810"/>
<reference evidence="4" key="1">
    <citation type="submission" date="2016-01" db="EMBL/GenBank/DDBJ databases">
        <title>Complete genome sequence of Microbulbifer sp. CCB-MM1, a halophile isolated from Matang Mangrove Forest, Perak.</title>
        <authorList>
            <person name="Moh T.H."/>
            <person name="Dinesh B."/>
            <person name="Lau N.-S."/>
            <person name="Go F."/>
            <person name="Alexander Chong S.-C."/>
        </authorList>
    </citation>
    <scope>NUCLEOTIDE SEQUENCE [LARGE SCALE GENOMIC DNA]</scope>
    <source>
        <strain evidence="4">CCB-MM1</strain>
    </source>
</reference>
<feature type="transmembrane region" description="Helical" evidence="1">
    <location>
        <begin position="155"/>
        <end position="175"/>
    </location>
</feature>
<dbReference type="STRING" id="1769779.AUP74_02810"/>
<evidence type="ECO:0000256" key="1">
    <source>
        <dbReference type="SAM" id="Phobius"/>
    </source>
</evidence>
<feature type="transmembrane region" description="Helical" evidence="1">
    <location>
        <begin position="283"/>
        <end position="307"/>
    </location>
</feature>
<dbReference type="OrthoDB" id="9788724at2"/>
<keyword evidence="1" id="KW-0472">Membrane</keyword>
<proteinExistence type="predicted"/>
<feature type="domain" description="Heparan-alpha-glucosaminide N-acetyltransferase catalytic" evidence="2">
    <location>
        <begin position="17"/>
        <end position="170"/>
    </location>
</feature>
<feature type="transmembrane region" description="Helical" evidence="1">
    <location>
        <begin position="61"/>
        <end position="79"/>
    </location>
</feature>
<dbReference type="PANTHER" id="PTHR31061">
    <property type="entry name" value="LD22376P"/>
    <property type="match status" value="1"/>
</dbReference>
<keyword evidence="1" id="KW-0812">Transmembrane</keyword>
<feature type="transmembrane region" description="Helical" evidence="1">
    <location>
        <begin position="257"/>
        <end position="277"/>
    </location>
</feature>
<evidence type="ECO:0000313" key="3">
    <source>
        <dbReference type="EMBL" id="AOS98205.1"/>
    </source>
</evidence>
<dbReference type="Proteomes" id="UP000095672">
    <property type="component" value="Chromosome"/>
</dbReference>
<name>A0A1C9WAM7_9GAMM</name>
<feature type="transmembrane region" description="Helical" evidence="1">
    <location>
        <begin position="222"/>
        <end position="245"/>
    </location>
</feature>
<feature type="transmembrane region" description="Helical" evidence="1">
    <location>
        <begin position="319"/>
        <end position="343"/>
    </location>
</feature>
<accession>A0A1C9WAM7</accession>
<dbReference type="PATRIC" id="fig|1769779.3.peg.2805"/>
<feature type="transmembrane region" description="Helical" evidence="1">
    <location>
        <begin position="21"/>
        <end position="41"/>
    </location>
</feature>